<dbReference type="AlphaFoldDB" id="A0A7X7LY61"/>
<feature type="signal peptide" evidence="1">
    <location>
        <begin position="1"/>
        <end position="19"/>
    </location>
</feature>
<evidence type="ECO:0000313" key="2">
    <source>
        <dbReference type="EMBL" id="NLF55560.1"/>
    </source>
</evidence>
<keyword evidence="1" id="KW-0732">Signal</keyword>
<gene>
    <name evidence="2" type="ORF">GX576_14420</name>
</gene>
<dbReference type="Gene3D" id="2.60.120.10">
    <property type="entry name" value="Jelly Rolls"/>
    <property type="match status" value="1"/>
</dbReference>
<dbReference type="InterPro" id="IPR014710">
    <property type="entry name" value="RmlC-like_jellyroll"/>
</dbReference>
<sequence length="124" mass="13568">MHRAAALVVFLSLGAVALAQDPVATDPDKYRVILENDCVRVLDYRDRPGESTRQHEHPAFVLYALSAFRRSLALPDGRVLAREFAAGEVMWSDAQTHVGTNTGETPTHVLIVELKSGVVACARD</sequence>
<protein>
    <submittedName>
        <fullName evidence="2">Cytoplasmic protein</fullName>
    </submittedName>
</protein>
<dbReference type="RefSeq" id="WP_068809564.1">
    <property type="nucleotide sequence ID" value="NZ_MBFM01000006.1"/>
</dbReference>
<dbReference type="EMBL" id="JAAYYV010000406">
    <property type="protein sequence ID" value="NLF55560.1"/>
    <property type="molecule type" value="Genomic_DNA"/>
</dbReference>
<dbReference type="Proteomes" id="UP000536534">
    <property type="component" value="Unassembled WGS sequence"/>
</dbReference>
<proteinExistence type="predicted"/>
<feature type="chain" id="PRO_5031066989" evidence="1">
    <location>
        <begin position="20"/>
        <end position="124"/>
    </location>
</feature>
<organism evidence="2 3">
    <name type="scientific">Thauera phenolivorans</name>
    <dbReference type="NCBI Taxonomy" id="1792543"/>
    <lineage>
        <taxon>Bacteria</taxon>
        <taxon>Pseudomonadati</taxon>
        <taxon>Pseudomonadota</taxon>
        <taxon>Betaproteobacteria</taxon>
        <taxon>Rhodocyclales</taxon>
        <taxon>Zoogloeaceae</taxon>
        <taxon>Thauera</taxon>
    </lineage>
</organism>
<reference evidence="2 3" key="1">
    <citation type="journal article" date="2020" name="Biotechnol. Biofuels">
        <title>New insights from the biogas microbiome by comprehensive genome-resolved metagenomics of nearly 1600 species originating from multiple anaerobic digesters.</title>
        <authorList>
            <person name="Campanaro S."/>
            <person name="Treu L."/>
            <person name="Rodriguez-R L.M."/>
            <person name="Kovalovszki A."/>
            <person name="Ziels R.M."/>
            <person name="Maus I."/>
            <person name="Zhu X."/>
            <person name="Kougias P.G."/>
            <person name="Basile A."/>
            <person name="Luo G."/>
            <person name="Schluter A."/>
            <person name="Konstantinidis K.T."/>
            <person name="Angelidaki I."/>
        </authorList>
    </citation>
    <scope>NUCLEOTIDE SEQUENCE [LARGE SCALE GENOMIC DNA]</scope>
    <source>
        <strain evidence="2">AS06rmzACSIP_256</strain>
    </source>
</reference>
<dbReference type="OrthoDB" id="9800684at2"/>
<accession>A0A7X7LY61</accession>
<evidence type="ECO:0000313" key="3">
    <source>
        <dbReference type="Proteomes" id="UP000536534"/>
    </source>
</evidence>
<comment type="caution">
    <text evidence="2">The sequence shown here is derived from an EMBL/GenBank/DDBJ whole genome shotgun (WGS) entry which is preliminary data.</text>
</comment>
<name>A0A7X7LY61_9RHOO</name>
<evidence type="ECO:0000256" key="1">
    <source>
        <dbReference type="SAM" id="SignalP"/>
    </source>
</evidence>